<keyword evidence="2" id="KW-0597">Phosphoprotein</keyword>
<dbReference type="SUPFAM" id="SSF53649">
    <property type="entry name" value="Alkaline phosphatase-like"/>
    <property type="match status" value="1"/>
</dbReference>
<feature type="binding site" evidence="8">
    <location>
        <position position="226"/>
    </location>
    <ligand>
        <name>Zn(2+)</name>
        <dbReference type="ChEBI" id="CHEBI:29105"/>
        <label>2</label>
    </ligand>
</feature>
<feature type="binding site" evidence="8">
    <location>
        <position position="269"/>
    </location>
    <ligand>
        <name>Zn(2+)</name>
        <dbReference type="ChEBI" id="CHEBI:29105"/>
        <label>2</label>
    </ligand>
</feature>
<comment type="cofactor">
    <cofactor evidence="8">
        <name>Zn(2+)</name>
        <dbReference type="ChEBI" id="CHEBI:29105"/>
    </cofactor>
    <text evidence="8">Binds 2 Zn(2+) ions.</text>
</comment>
<organism evidence="10 11">
    <name type="scientific">Sulfurovum riftiae</name>
    <dbReference type="NCBI Taxonomy" id="1630136"/>
    <lineage>
        <taxon>Bacteria</taxon>
        <taxon>Pseudomonadati</taxon>
        <taxon>Campylobacterota</taxon>
        <taxon>Epsilonproteobacteria</taxon>
        <taxon>Campylobacterales</taxon>
        <taxon>Sulfurovaceae</taxon>
        <taxon>Sulfurovum</taxon>
    </lineage>
</organism>
<dbReference type="SMART" id="SM00098">
    <property type="entry name" value="alkPPc"/>
    <property type="match status" value="1"/>
</dbReference>
<dbReference type="EMBL" id="LNKT01000006">
    <property type="protein sequence ID" value="KYJ87073.1"/>
    <property type="molecule type" value="Genomic_DNA"/>
</dbReference>
<proteinExistence type="inferred from homology"/>
<feature type="binding site" evidence="8">
    <location>
        <position position="375"/>
    </location>
    <ligand>
        <name>Zn(2+)</name>
        <dbReference type="ChEBI" id="CHEBI:29105"/>
        <label>2</label>
    </ligand>
</feature>
<comment type="cofactor">
    <cofactor evidence="8">
        <name>Mg(2+)</name>
        <dbReference type="ChEBI" id="CHEBI:18420"/>
    </cofactor>
    <text evidence="8">Binds 1 Mg(2+) ion.</text>
</comment>
<dbReference type="PANTHER" id="PTHR11596:SF5">
    <property type="entry name" value="ALKALINE PHOSPHATASE"/>
    <property type="match status" value="1"/>
</dbReference>
<dbReference type="STRING" id="1630136.AS592_02495"/>
<reference evidence="10 11" key="1">
    <citation type="submission" date="2015-11" db="EMBL/GenBank/DDBJ databases">
        <title>Draft genome of Sulfurovum riftiae 1812E, a member of the Epsilonproteobacteria isolated from the tube of the deep-sea hydrothermal vent tubewom Riftia pachyptila.</title>
        <authorList>
            <person name="Vetriani C."/>
            <person name="Giovannelli D."/>
        </authorList>
    </citation>
    <scope>NUCLEOTIDE SEQUENCE [LARGE SCALE GENOMIC DNA]</scope>
    <source>
        <strain evidence="10 11">1812E</strain>
    </source>
</reference>
<feature type="binding site" evidence="8">
    <location>
        <position position="221"/>
    </location>
    <ligand>
        <name>Mg(2+)</name>
        <dbReference type="ChEBI" id="CHEBI:18420"/>
    </ligand>
</feature>
<evidence type="ECO:0000313" key="10">
    <source>
        <dbReference type="EMBL" id="KYJ87073.1"/>
    </source>
</evidence>
<evidence type="ECO:0000256" key="5">
    <source>
        <dbReference type="ARBA" id="ARBA00022833"/>
    </source>
</evidence>
<evidence type="ECO:0000256" key="9">
    <source>
        <dbReference type="RuleBase" id="RU003946"/>
    </source>
</evidence>
<dbReference type="Gene3D" id="3.40.720.10">
    <property type="entry name" value="Alkaline Phosphatase, subunit A"/>
    <property type="match status" value="1"/>
</dbReference>
<feature type="binding site" evidence="8">
    <location>
        <position position="268"/>
    </location>
    <ligand>
        <name>Zn(2+)</name>
        <dbReference type="ChEBI" id="CHEBI:29105"/>
        <label>2</label>
    </ligand>
</feature>
<dbReference type="AlphaFoldDB" id="A0A151CII9"/>
<dbReference type="Pfam" id="PF00245">
    <property type="entry name" value="Alk_phosphatase"/>
    <property type="match status" value="1"/>
</dbReference>
<evidence type="ECO:0000256" key="3">
    <source>
        <dbReference type="ARBA" id="ARBA00022723"/>
    </source>
</evidence>
<dbReference type="PROSITE" id="PS00123">
    <property type="entry name" value="ALKALINE_PHOSPHATASE"/>
    <property type="match status" value="1"/>
</dbReference>
<evidence type="ECO:0000256" key="2">
    <source>
        <dbReference type="ARBA" id="ARBA00022553"/>
    </source>
</evidence>
<evidence type="ECO:0000256" key="4">
    <source>
        <dbReference type="ARBA" id="ARBA00022801"/>
    </source>
</evidence>
<feature type="binding site" evidence="8">
    <location>
        <position position="100"/>
    </location>
    <ligand>
        <name>Mg(2+)</name>
        <dbReference type="ChEBI" id="CHEBI:18420"/>
    </ligand>
</feature>
<dbReference type="GO" id="GO:0004035">
    <property type="term" value="F:alkaline phosphatase activity"/>
    <property type="evidence" value="ECO:0007669"/>
    <property type="project" value="TreeGrafter"/>
</dbReference>
<evidence type="ECO:0008006" key="12">
    <source>
        <dbReference type="Google" id="ProtNLM"/>
    </source>
</evidence>
<dbReference type="InterPro" id="IPR018299">
    <property type="entry name" value="Alkaline_phosphatase_AS"/>
</dbReference>
<keyword evidence="11" id="KW-1185">Reference proteome</keyword>
<evidence type="ECO:0000256" key="6">
    <source>
        <dbReference type="ARBA" id="ARBA00022842"/>
    </source>
</evidence>
<evidence type="ECO:0000256" key="1">
    <source>
        <dbReference type="ARBA" id="ARBA00005984"/>
    </source>
</evidence>
<protein>
    <recommendedName>
        <fullName evidence="12">Alkaline phosphatase</fullName>
    </recommendedName>
</protein>
<dbReference type="GO" id="GO:0046872">
    <property type="term" value="F:metal ion binding"/>
    <property type="evidence" value="ECO:0007669"/>
    <property type="project" value="UniProtKB-KW"/>
</dbReference>
<name>A0A151CII9_9BACT</name>
<dbReference type="Gene3D" id="1.10.60.40">
    <property type="match status" value="1"/>
</dbReference>
<keyword evidence="4" id="KW-0378">Hydrolase</keyword>
<comment type="caution">
    <text evidence="10">The sequence shown here is derived from an EMBL/GenBank/DDBJ whole genome shotgun (WGS) entry which is preliminary data.</text>
</comment>
<dbReference type="PANTHER" id="PTHR11596">
    <property type="entry name" value="ALKALINE PHOSPHATASE"/>
    <property type="match status" value="1"/>
</dbReference>
<evidence type="ECO:0000313" key="11">
    <source>
        <dbReference type="Proteomes" id="UP000075359"/>
    </source>
</evidence>
<feature type="binding site" evidence="8">
    <location>
        <position position="230"/>
    </location>
    <ligand>
        <name>Zn(2+)</name>
        <dbReference type="ChEBI" id="CHEBI:29105"/>
        <label>2</label>
    </ligand>
</feature>
<comment type="similarity">
    <text evidence="1 9">Belongs to the alkaline phosphatase family.</text>
</comment>
<keyword evidence="6 8" id="KW-0460">Magnesium</keyword>
<dbReference type="InterPro" id="IPR001952">
    <property type="entry name" value="Alkaline_phosphatase"/>
</dbReference>
<keyword evidence="3 8" id="KW-0479">Metal-binding</keyword>
<feature type="binding site" evidence="8">
    <location>
        <position position="98"/>
    </location>
    <ligand>
        <name>Mg(2+)</name>
        <dbReference type="ChEBI" id="CHEBI:18420"/>
    </ligand>
</feature>
<dbReference type="PRINTS" id="PR00113">
    <property type="entry name" value="ALKPHPHTASE"/>
</dbReference>
<dbReference type="InterPro" id="IPR017850">
    <property type="entry name" value="Alkaline_phosphatase_core_sf"/>
</dbReference>
<evidence type="ECO:0000256" key="7">
    <source>
        <dbReference type="PIRSR" id="PIRSR601952-1"/>
    </source>
</evidence>
<dbReference type="Proteomes" id="UP000075359">
    <property type="component" value="Unassembled WGS sequence"/>
</dbReference>
<dbReference type="CDD" id="cd16012">
    <property type="entry name" value="ALP"/>
    <property type="match status" value="1"/>
</dbReference>
<accession>A0A151CII9</accession>
<keyword evidence="5 8" id="KW-0862">Zinc</keyword>
<gene>
    <name evidence="10" type="ORF">AS592_02495</name>
</gene>
<sequence>MGPAYTTAYRYYKDSDTTNKIGKTVFNTMLAGMNSTYSHNSIITDSAAAATALASGYKTDNGLIGLKKDHGQKIQTLLEIAKRNGYMTGLAATSTITHATPAAFIAKGGHPRNKEAEIAKDFFKTTPEGKLKFDLLIGGGEKYFAEAFKDFNQTAQEYGLTIYRNGYDLENIKGFPFMAFTSYDYPPFAIDETEENRYRVARMTERSLELLEGKPFFLMVEGSQIDWCGHINDIGCAMAEMDDFAKAVEIAKTYVDTHPDILLIVTADHSTGGLAIGDKVDKKDKSLSEAERAKTYTWYPEIVAKIKASSYAIAKALRESQDVNATFKAYTSITLNENEYRQITQAIVKKDKKVRVIVNEIINRRSHTGWSTQGHTAIDVQTFSYGKESRKFRGFMDNTDIAKKLFDILSE</sequence>
<feature type="active site" description="Phosphoserine intermediate" evidence="7">
    <location>
        <position position="46"/>
    </location>
</feature>
<evidence type="ECO:0000256" key="8">
    <source>
        <dbReference type="PIRSR" id="PIRSR601952-2"/>
    </source>
</evidence>